<dbReference type="InterPro" id="IPR018108">
    <property type="entry name" value="MCP_transmembrane"/>
</dbReference>
<dbReference type="Proteomes" id="UP000530660">
    <property type="component" value="Unassembled WGS sequence"/>
</dbReference>
<dbReference type="OrthoDB" id="415315at2759"/>
<proteinExistence type="inferred from homology"/>
<feature type="repeat" description="Solcar" evidence="8">
    <location>
        <begin position="231"/>
        <end position="315"/>
    </location>
</feature>
<evidence type="ECO:0000256" key="1">
    <source>
        <dbReference type="ARBA" id="ARBA00004141"/>
    </source>
</evidence>
<gene>
    <name evidence="11" type="ORF">F1559_000296</name>
</gene>
<keyword evidence="7 8" id="KW-0472">Membrane</keyword>
<feature type="repeat" description="Solcar" evidence="8">
    <location>
        <begin position="132"/>
        <end position="221"/>
    </location>
</feature>
<accession>A0A7J7IFH3</accession>
<keyword evidence="3 9" id="KW-0813">Transport</keyword>
<dbReference type="InterPro" id="IPR002067">
    <property type="entry name" value="MCP"/>
</dbReference>
<reference evidence="11 12" key="1">
    <citation type="journal article" date="2020" name="J. Phycol.">
        <title>Comparative genome analysis reveals Cyanidiococcus gen. nov., a new extremophilic red algal genus sister to Cyanidioschyzon (Cyanidioschyzonaceae, Rhodophyta).</title>
        <authorList>
            <person name="Liu S.-L."/>
            <person name="Chiang Y.-R."/>
            <person name="Yoon H.S."/>
            <person name="Fu H.-Y."/>
        </authorList>
    </citation>
    <scope>NUCLEOTIDE SEQUENCE [LARGE SCALE GENOMIC DNA]</scope>
    <source>
        <strain evidence="11 12">THAL066</strain>
    </source>
</reference>
<evidence type="ECO:0000256" key="6">
    <source>
        <dbReference type="ARBA" id="ARBA00022989"/>
    </source>
</evidence>
<comment type="caution">
    <text evidence="11">The sequence shown here is derived from an EMBL/GenBank/DDBJ whole genome shotgun (WGS) entry which is preliminary data.</text>
</comment>
<dbReference type="EMBL" id="VWRR01000012">
    <property type="protein sequence ID" value="KAF6001855.1"/>
    <property type="molecule type" value="Genomic_DNA"/>
</dbReference>
<evidence type="ECO:0000256" key="10">
    <source>
        <dbReference type="SAM" id="MobiDB-lite"/>
    </source>
</evidence>
<comment type="subcellular location">
    <subcellularLocation>
        <location evidence="1">Membrane</location>
        <topology evidence="1">Multi-pass membrane protein</topology>
    </subcellularLocation>
</comment>
<evidence type="ECO:0000256" key="7">
    <source>
        <dbReference type="ARBA" id="ARBA00023136"/>
    </source>
</evidence>
<protein>
    <submittedName>
        <fullName evidence="11">Uncharacterized protein</fullName>
    </submittedName>
</protein>
<dbReference type="AlphaFoldDB" id="A0A7J7IFH3"/>
<dbReference type="Gene3D" id="1.50.40.10">
    <property type="entry name" value="Mitochondrial carrier domain"/>
    <property type="match status" value="1"/>
</dbReference>
<dbReference type="Pfam" id="PF00153">
    <property type="entry name" value="Mito_carr"/>
    <property type="match status" value="3"/>
</dbReference>
<feature type="repeat" description="Solcar" evidence="8">
    <location>
        <begin position="13"/>
        <end position="120"/>
    </location>
</feature>
<dbReference type="PANTHER" id="PTHR45667">
    <property type="entry name" value="S-ADENOSYLMETHIONINE MITOCHONDRIAL CARRIER PROTEIN"/>
    <property type="match status" value="1"/>
</dbReference>
<dbReference type="PRINTS" id="PR00926">
    <property type="entry name" value="MITOCARRIER"/>
</dbReference>
<evidence type="ECO:0000313" key="11">
    <source>
        <dbReference type="EMBL" id="KAF6001855.1"/>
    </source>
</evidence>
<evidence type="ECO:0000256" key="2">
    <source>
        <dbReference type="ARBA" id="ARBA00006375"/>
    </source>
</evidence>
<evidence type="ECO:0000256" key="9">
    <source>
        <dbReference type="RuleBase" id="RU000488"/>
    </source>
</evidence>
<evidence type="ECO:0000256" key="4">
    <source>
        <dbReference type="ARBA" id="ARBA00022692"/>
    </source>
</evidence>
<keyword evidence="5" id="KW-0677">Repeat</keyword>
<organism evidence="11 12">
    <name type="scientific">Cyanidiococcus yangmingshanensis</name>
    <dbReference type="NCBI Taxonomy" id="2690220"/>
    <lineage>
        <taxon>Eukaryota</taxon>
        <taxon>Rhodophyta</taxon>
        <taxon>Bangiophyceae</taxon>
        <taxon>Cyanidiales</taxon>
        <taxon>Cyanidiaceae</taxon>
        <taxon>Cyanidiococcus</taxon>
    </lineage>
</organism>
<evidence type="ECO:0000256" key="5">
    <source>
        <dbReference type="ARBA" id="ARBA00022737"/>
    </source>
</evidence>
<name>A0A7J7IFH3_9RHOD</name>
<feature type="region of interest" description="Disordered" evidence="10">
    <location>
        <begin position="47"/>
        <end position="66"/>
    </location>
</feature>
<comment type="similarity">
    <text evidence="2 9">Belongs to the mitochondrial carrier (TC 2.A.29) family.</text>
</comment>
<dbReference type="PROSITE" id="PS50920">
    <property type="entry name" value="SOLCAR"/>
    <property type="match status" value="3"/>
</dbReference>
<feature type="compositionally biased region" description="Polar residues" evidence="10">
    <location>
        <begin position="47"/>
        <end position="60"/>
    </location>
</feature>
<keyword evidence="4 8" id="KW-0812">Transmembrane</keyword>
<evidence type="ECO:0000313" key="12">
    <source>
        <dbReference type="Proteomes" id="UP000530660"/>
    </source>
</evidence>
<evidence type="ECO:0000256" key="3">
    <source>
        <dbReference type="ARBA" id="ARBA00022448"/>
    </source>
</evidence>
<dbReference type="GO" id="GO:0055085">
    <property type="term" value="P:transmembrane transport"/>
    <property type="evidence" value="ECO:0007669"/>
    <property type="project" value="InterPro"/>
</dbReference>
<keyword evidence="6" id="KW-1133">Transmembrane helix</keyword>
<dbReference type="SUPFAM" id="SSF103506">
    <property type="entry name" value="Mitochondrial carrier"/>
    <property type="match status" value="1"/>
</dbReference>
<sequence>MLEFVDRDSGRGLNLLVDSLAGGLAGALADLLMHPVDTVKARLQVQQSIRQKRTGSSSRPTLGEEGLRTRPYRGMLECASRIVREQGVRRGLYAGLASVLLGSVPSHAITFASYKFLKSWTPGGGYGADGVPSWWSDIASASVADLLALSTYVPAEVVAKRLQVAGMGPARDYSSPFQALRVIAKTEGIRKGLYAGATATMFRDVPFTALQFAIFEQMKSLLGPIAQTSGGMLLCGLTAGAGAGAATTPLDVVKTRLQTQQIGADRPYRGVLHCLRTIVLEEGPTALFKGVFPRIVWVAPASAITLAVYEQIIHWIQPSRQTLFTAAE</sequence>
<dbReference type="GO" id="GO:0016020">
    <property type="term" value="C:membrane"/>
    <property type="evidence" value="ECO:0007669"/>
    <property type="project" value="UniProtKB-SubCell"/>
</dbReference>
<evidence type="ECO:0000256" key="8">
    <source>
        <dbReference type="PROSITE-ProRule" id="PRU00282"/>
    </source>
</evidence>
<dbReference type="InterPro" id="IPR023395">
    <property type="entry name" value="MCP_dom_sf"/>
</dbReference>
<keyword evidence="12" id="KW-1185">Reference proteome</keyword>